<accession>A0ABN5WWH7</accession>
<sequence length="65" mass="6864">MATLANKVAIVTGASTGIGFAAAKLFAKEGAAVVVAARRQKELDELADFNQCRRRKGTGASGRRW</sequence>
<dbReference type="SUPFAM" id="SSF51735">
    <property type="entry name" value="NAD(P)-binding Rossmann-fold domains"/>
    <property type="match status" value="1"/>
</dbReference>
<dbReference type="Gene3D" id="3.40.50.720">
    <property type="entry name" value="NAD(P)-binding Rossmann-like Domain"/>
    <property type="match status" value="1"/>
</dbReference>
<dbReference type="Pfam" id="PF00106">
    <property type="entry name" value="adh_short"/>
    <property type="match status" value="1"/>
</dbReference>
<organism evidence="3 4">
    <name type="scientific">Vreelandella olivaria</name>
    <dbReference type="NCBI Taxonomy" id="390919"/>
    <lineage>
        <taxon>Bacteria</taxon>
        <taxon>Pseudomonadati</taxon>
        <taxon>Pseudomonadota</taxon>
        <taxon>Gammaproteobacteria</taxon>
        <taxon>Oceanospirillales</taxon>
        <taxon>Halomonadaceae</taxon>
        <taxon>Vreelandella</taxon>
    </lineage>
</organism>
<evidence type="ECO:0000256" key="2">
    <source>
        <dbReference type="ARBA" id="ARBA00023002"/>
    </source>
</evidence>
<keyword evidence="2" id="KW-0560">Oxidoreductase</keyword>
<dbReference type="PANTHER" id="PTHR44196:SF1">
    <property type="entry name" value="DEHYDROGENASE_REDUCTASE SDR FAMILY MEMBER 7B"/>
    <property type="match status" value="1"/>
</dbReference>
<comment type="similarity">
    <text evidence="1">Belongs to the short-chain dehydrogenases/reductases (SDR) family.</text>
</comment>
<dbReference type="PANTHER" id="PTHR44196">
    <property type="entry name" value="DEHYDROGENASE/REDUCTASE SDR FAMILY MEMBER 7B"/>
    <property type="match status" value="1"/>
</dbReference>
<reference evidence="4" key="1">
    <citation type="journal article" date="2019" name="Microbiol. Resour. Announc.">
        <title>Complete Genome Sequence of Halomonas olivaria, a Moderately Halophilic Bacterium Isolated from Olive Processing Effluents, Obtained by Nanopore Sequencing.</title>
        <authorList>
            <person name="Nagata S."/>
            <person name="Ii K.M."/>
            <person name="Tsukimi T."/>
            <person name="Miura M.C."/>
            <person name="Galipon J."/>
            <person name="Arakawa K."/>
        </authorList>
    </citation>
    <scope>NUCLEOTIDE SEQUENCE [LARGE SCALE GENOMIC DNA]</scope>
    <source>
        <strain evidence="4">TYRC17</strain>
    </source>
</reference>
<gene>
    <name evidence="3" type="ORF">HORIV_16790</name>
</gene>
<evidence type="ECO:0000313" key="3">
    <source>
        <dbReference type="EMBL" id="BBI49258.1"/>
    </source>
</evidence>
<protein>
    <submittedName>
        <fullName evidence="3">Uncharacterized protein</fullName>
    </submittedName>
</protein>
<evidence type="ECO:0000313" key="4">
    <source>
        <dbReference type="Proteomes" id="UP000289555"/>
    </source>
</evidence>
<dbReference type="EMBL" id="AP019416">
    <property type="protein sequence ID" value="BBI49258.1"/>
    <property type="molecule type" value="Genomic_DNA"/>
</dbReference>
<dbReference type="InterPro" id="IPR002347">
    <property type="entry name" value="SDR_fam"/>
</dbReference>
<evidence type="ECO:0000256" key="1">
    <source>
        <dbReference type="ARBA" id="ARBA00006484"/>
    </source>
</evidence>
<keyword evidence="4" id="KW-1185">Reference proteome</keyword>
<proteinExistence type="inferred from homology"/>
<dbReference type="InterPro" id="IPR036291">
    <property type="entry name" value="NAD(P)-bd_dom_sf"/>
</dbReference>
<dbReference type="Proteomes" id="UP000289555">
    <property type="component" value="Chromosome"/>
</dbReference>
<name>A0ABN5WWH7_9GAMM</name>